<protein>
    <recommendedName>
        <fullName evidence="2">RNA polymerase subunit H/Rpb5 C-terminal domain-containing protein</fullName>
    </recommendedName>
</protein>
<organism evidence="3">
    <name type="scientific">viral metagenome</name>
    <dbReference type="NCBI Taxonomy" id="1070528"/>
    <lineage>
        <taxon>unclassified sequences</taxon>
        <taxon>metagenomes</taxon>
        <taxon>organismal metagenomes</taxon>
    </lineage>
</organism>
<dbReference type="AlphaFoldDB" id="A0A6C0AX86"/>
<name>A0A6C0AX86_9ZZZZ</name>
<proteinExistence type="predicted"/>
<dbReference type="PANTHER" id="PTHR10535">
    <property type="entry name" value="DNA-DIRECTED RNA POLYMERASES I, II, AND III SUBUNIT RPABC1"/>
    <property type="match status" value="1"/>
</dbReference>
<dbReference type="GO" id="GO:0042797">
    <property type="term" value="P:tRNA transcription by RNA polymerase III"/>
    <property type="evidence" value="ECO:0007669"/>
    <property type="project" value="TreeGrafter"/>
</dbReference>
<dbReference type="InterPro" id="IPR014381">
    <property type="entry name" value="Arch_Rpo5/euc_Rpb5"/>
</dbReference>
<dbReference type="GO" id="GO:0006362">
    <property type="term" value="P:transcription elongation by RNA polymerase I"/>
    <property type="evidence" value="ECO:0007669"/>
    <property type="project" value="TreeGrafter"/>
</dbReference>
<dbReference type="SUPFAM" id="SSF55287">
    <property type="entry name" value="RPB5-like RNA polymerase subunit"/>
    <property type="match status" value="1"/>
</dbReference>
<dbReference type="EMBL" id="MN738809">
    <property type="protein sequence ID" value="QHS84569.1"/>
    <property type="molecule type" value="Genomic_DNA"/>
</dbReference>
<evidence type="ECO:0000313" key="3">
    <source>
        <dbReference type="EMBL" id="QHS84569.1"/>
    </source>
</evidence>
<dbReference type="GO" id="GO:0003677">
    <property type="term" value="F:DNA binding"/>
    <property type="evidence" value="ECO:0007669"/>
    <property type="project" value="InterPro"/>
</dbReference>
<dbReference type="GO" id="GO:0003899">
    <property type="term" value="F:DNA-directed RNA polymerase activity"/>
    <property type="evidence" value="ECO:0007669"/>
    <property type="project" value="InterPro"/>
</dbReference>
<dbReference type="InterPro" id="IPR035913">
    <property type="entry name" value="RPB5-like_sf"/>
</dbReference>
<dbReference type="GO" id="GO:0005665">
    <property type="term" value="C:RNA polymerase II, core complex"/>
    <property type="evidence" value="ECO:0007669"/>
    <property type="project" value="TreeGrafter"/>
</dbReference>
<feature type="domain" description="RNA polymerase subunit H/Rpb5 C-terminal" evidence="2">
    <location>
        <begin position="133"/>
        <end position="206"/>
    </location>
</feature>
<evidence type="ECO:0000259" key="2">
    <source>
        <dbReference type="Pfam" id="PF01191"/>
    </source>
</evidence>
<dbReference type="Pfam" id="PF01191">
    <property type="entry name" value="RNA_pol_Rpb5_C"/>
    <property type="match status" value="1"/>
</dbReference>
<dbReference type="GO" id="GO:0006366">
    <property type="term" value="P:transcription by RNA polymerase II"/>
    <property type="evidence" value="ECO:0007669"/>
    <property type="project" value="TreeGrafter"/>
</dbReference>
<keyword evidence="1" id="KW-0804">Transcription</keyword>
<sequence>MSENNKIISVHKSRNILLKILNGRGFITNDYDGFSINEIHSMYTNKQLDLLLHNPTIDKKVYIKYYLEKTIRPTNIYDMIEDLFNIDAILRKKDDFIIIIKDEPNDTLQKLQRSIYEHDNIFITIINIDRLQFNIQEHCLVPKHRILTESETKEFKQKYNITDDRNIPDISRFEPISQVLGIRPGEIFEIERSSKTAITSKYYRICSQ</sequence>
<dbReference type="GO" id="GO:0005736">
    <property type="term" value="C:RNA polymerase I complex"/>
    <property type="evidence" value="ECO:0007669"/>
    <property type="project" value="TreeGrafter"/>
</dbReference>
<dbReference type="Gene3D" id="3.90.940.20">
    <property type="entry name" value="RPB5-like RNA polymerase subunit"/>
    <property type="match status" value="1"/>
</dbReference>
<reference evidence="3" key="1">
    <citation type="journal article" date="2020" name="Nature">
        <title>Giant virus diversity and host interactions through global metagenomics.</title>
        <authorList>
            <person name="Schulz F."/>
            <person name="Roux S."/>
            <person name="Paez-Espino D."/>
            <person name="Jungbluth S."/>
            <person name="Walsh D.A."/>
            <person name="Denef V.J."/>
            <person name="McMahon K.D."/>
            <person name="Konstantinidis K.T."/>
            <person name="Eloe-Fadrosh E.A."/>
            <person name="Kyrpides N.C."/>
            <person name="Woyke T."/>
        </authorList>
    </citation>
    <scope>NUCLEOTIDE SEQUENCE</scope>
    <source>
        <strain evidence="3">GVMAG-S-ERX556022-25</strain>
    </source>
</reference>
<evidence type="ECO:0000256" key="1">
    <source>
        <dbReference type="ARBA" id="ARBA00023163"/>
    </source>
</evidence>
<dbReference type="InterPro" id="IPR000783">
    <property type="entry name" value="RNA_pol_subH/Rpb5_C"/>
</dbReference>
<dbReference type="PANTHER" id="PTHR10535:SF0">
    <property type="entry name" value="DNA-DIRECTED RNA POLYMERASES I, II, AND III SUBUNIT RPABC1"/>
    <property type="match status" value="1"/>
</dbReference>
<dbReference type="PIRSF" id="PIRSF000747">
    <property type="entry name" value="RPB5"/>
    <property type="match status" value="1"/>
</dbReference>
<accession>A0A6C0AX86</accession>
<dbReference type="GO" id="GO:0005666">
    <property type="term" value="C:RNA polymerase III complex"/>
    <property type="evidence" value="ECO:0007669"/>
    <property type="project" value="TreeGrafter"/>
</dbReference>